<protein>
    <recommendedName>
        <fullName evidence="7">Rieske domain-containing protein</fullName>
    </recommendedName>
</protein>
<dbReference type="GO" id="GO:0016491">
    <property type="term" value="F:oxidoreductase activity"/>
    <property type="evidence" value="ECO:0007669"/>
    <property type="project" value="UniProtKB-KW"/>
</dbReference>
<dbReference type="InterPro" id="IPR036922">
    <property type="entry name" value="Rieske_2Fe-2S_sf"/>
</dbReference>
<evidence type="ECO:0000259" key="7">
    <source>
        <dbReference type="PROSITE" id="PS51296"/>
    </source>
</evidence>
<evidence type="ECO:0000313" key="8">
    <source>
        <dbReference type="EMBL" id="SUZ80322.1"/>
    </source>
</evidence>
<dbReference type="InterPro" id="IPR001663">
    <property type="entry name" value="Rng_hydr_dOase-A"/>
</dbReference>
<dbReference type="Gene3D" id="3.90.380.10">
    <property type="entry name" value="Naphthalene 1,2-dioxygenase Alpha Subunit, Chain A, domain 1"/>
    <property type="match status" value="2"/>
</dbReference>
<dbReference type="PANTHER" id="PTHR43756:SF5">
    <property type="entry name" value="CHOLINE MONOOXYGENASE, CHLOROPLASTIC"/>
    <property type="match status" value="1"/>
</dbReference>
<keyword evidence="4" id="KW-0560">Oxidoreductase</keyword>
<dbReference type="Pfam" id="PF00355">
    <property type="entry name" value="Rieske"/>
    <property type="match status" value="1"/>
</dbReference>
<evidence type="ECO:0000256" key="5">
    <source>
        <dbReference type="ARBA" id="ARBA00023004"/>
    </source>
</evidence>
<dbReference type="InterPro" id="IPR015879">
    <property type="entry name" value="Ring_hydroxy_dOase_asu_C_dom"/>
</dbReference>
<dbReference type="AlphaFoldDB" id="A0A381QLV8"/>
<name>A0A381QLV8_9ZZZZ</name>
<reference evidence="8" key="1">
    <citation type="submission" date="2018-05" db="EMBL/GenBank/DDBJ databases">
        <authorList>
            <person name="Lanie J.A."/>
            <person name="Ng W.-L."/>
            <person name="Kazmierczak K.M."/>
            <person name="Andrzejewski T.M."/>
            <person name="Davidsen T.M."/>
            <person name="Wayne K.J."/>
            <person name="Tettelin H."/>
            <person name="Glass J.I."/>
            <person name="Rusch D."/>
            <person name="Podicherti R."/>
            <person name="Tsui H.-C.T."/>
            <person name="Winkler M.E."/>
        </authorList>
    </citation>
    <scope>NUCLEOTIDE SEQUENCE</scope>
</reference>
<dbReference type="GO" id="GO:0051537">
    <property type="term" value="F:2 iron, 2 sulfur cluster binding"/>
    <property type="evidence" value="ECO:0007669"/>
    <property type="project" value="UniProtKB-KW"/>
</dbReference>
<gene>
    <name evidence="8" type="ORF">METZ01_LOCUS33176</name>
</gene>
<keyword evidence="2" id="KW-0001">2Fe-2S</keyword>
<dbReference type="InterPro" id="IPR017941">
    <property type="entry name" value="Rieske_2Fe-2S"/>
</dbReference>
<dbReference type="Pfam" id="PF00848">
    <property type="entry name" value="Ring_hydroxyl_A"/>
    <property type="match status" value="1"/>
</dbReference>
<dbReference type="SUPFAM" id="SSF55961">
    <property type="entry name" value="Bet v1-like"/>
    <property type="match status" value="1"/>
</dbReference>
<dbReference type="CDD" id="cd03469">
    <property type="entry name" value="Rieske_RO_Alpha_N"/>
    <property type="match status" value="1"/>
</dbReference>
<keyword evidence="6" id="KW-0411">Iron-sulfur</keyword>
<dbReference type="SUPFAM" id="SSF50022">
    <property type="entry name" value="ISP domain"/>
    <property type="match status" value="1"/>
</dbReference>
<sequence length="362" mass="40313">MKPTLRGEDYRSPAIYDADLESVFHRRWCYVGRSERLAHVGDRLVIDVGAESVLVLRNRDGDPQAYYNVCRHRGSQLCDASGSGFGAAITCPYHAWSYSLDGELVATPNVAKEELDRMAFPLHRVAVESWQGMLFVSLATDPPPLVDWLAEHSDEILSFERLQLDRLRLGRLETSTVAANWKILVENYAECLHCPQIHPELVEIIPLHQQGDVIDEGRNDGGAWLAEGANSFTADGTAPLPVIATMTPDDARSYLSAFVYPNLFVDITGTSVILTRLIPRGPARTDYEIEYLFEPSAVESDDFDPSAVCDFSNLVLAQDNAVCERTQRGVSSRSFDRGMFAARDSLCWDFTQQYLADLAAES</sequence>
<evidence type="ECO:0000256" key="2">
    <source>
        <dbReference type="ARBA" id="ARBA00022714"/>
    </source>
</evidence>
<keyword evidence="5" id="KW-0408">Iron</keyword>
<dbReference type="EMBL" id="UINC01001422">
    <property type="protein sequence ID" value="SUZ80322.1"/>
    <property type="molecule type" value="Genomic_DNA"/>
</dbReference>
<organism evidence="8">
    <name type="scientific">marine metagenome</name>
    <dbReference type="NCBI Taxonomy" id="408172"/>
    <lineage>
        <taxon>unclassified sequences</taxon>
        <taxon>metagenomes</taxon>
        <taxon>ecological metagenomes</taxon>
    </lineage>
</organism>
<dbReference type="GO" id="GO:0005506">
    <property type="term" value="F:iron ion binding"/>
    <property type="evidence" value="ECO:0007669"/>
    <property type="project" value="InterPro"/>
</dbReference>
<accession>A0A381QLV8</accession>
<evidence type="ECO:0000256" key="4">
    <source>
        <dbReference type="ARBA" id="ARBA00023002"/>
    </source>
</evidence>
<dbReference type="Gene3D" id="2.102.10.10">
    <property type="entry name" value="Rieske [2Fe-2S] iron-sulphur domain"/>
    <property type="match status" value="1"/>
</dbReference>
<keyword evidence="3" id="KW-0479">Metal-binding</keyword>
<comment type="cofactor">
    <cofactor evidence="1">
        <name>Fe cation</name>
        <dbReference type="ChEBI" id="CHEBI:24875"/>
    </cofactor>
</comment>
<evidence type="ECO:0000256" key="3">
    <source>
        <dbReference type="ARBA" id="ARBA00022723"/>
    </source>
</evidence>
<dbReference type="PRINTS" id="PR00090">
    <property type="entry name" value="RNGDIOXGNASE"/>
</dbReference>
<evidence type="ECO:0000256" key="6">
    <source>
        <dbReference type="ARBA" id="ARBA00023014"/>
    </source>
</evidence>
<proteinExistence type="predicted"/>
<evidence type="ECO:0000256" key="1">
    <source>
        <dbReference type="ARBA" id="ARBA00001962"/>
    </source>
</evidence>
<feature type="domain" description="Rieske" evidence="7">
    <location>
        <begin position="28"/>
        <end position="136"/>
    </location>
</feature>
<dbReference type="PANTHER" id="PTHR43756">
    <property type="entry name" value="CHOLINE MONOOXYGENASE, CHLOROPLASTIC"/>
    <property type="match status" value="1"/>
</dbReference>
<dbReference type="PROSITE" id="PS51296">
    <property type="entry name" value="RIESKE"/>
    <property type="match status" value="1"/>
</dbReference>